<proteinExistence type="predicted"/>
<evidence type="ECO:0000256" key="1">
    <source>
        <dbReference type="SAM" id="MobiDB-lite"/>
    </source>
</evidence>
<protein>
    <submittedName>
        <fullName evidence="2">Adenosylcobinamide amidohydrolase</fullName>
    </submittedName>
</protein>
<comment type="caution">
    <text evidence="2">The sequence shown here is derived from an EMBL/GenBank/DDBJ whole genome shotgun (WGS) entry which is preliminary data.</text>
</comment>
<organism evidence="2 3">
    <name type="scientific">Szabonella alba</name>
    <dbReference type="NCBI Taxonomy" id="2804194"/>
    <lineage>
        <taxon>Bacteria</taxon>
        <taxon>Pseudomonadati</taxon>
        <taxon>Pseudomonadota</taxon>
        <taxon>Alphaproteobacteria</taxon>
        <taxon>Rhodobacterales</taxon>
        <taxon>Paracoccaceae</taxon>
        <taxon>Szabonella</taxon>
    </lineage>
</organism>
<dbReference type="InterPro" id="IPR052209">
    <property type="entry name" value="CbiZ"/>
</dbReference>
<dbReference type="EMBL" id="JAESVN010000006">
    <property type="protein sequence ID" value="MBL4918497.1"/>
    <property type="molecule type" value="Genomic_DNA"/>
</dbReference>
<accession>A0A8K0Y1Z9</accession>
<feature type="region of interest" description="Disordered" evidence="1">
    <location>
        <begin position="193"/>
        <end position="216"/>
    </location>
</feature>
<dbReference type="PANTHER" id="PTHR35336">
    <property type="entry name" value="ADENOSYLCOBINAMIDE AMIDOHYDROLASE"/>
    <property type="match status" value="1"/>
</dbReference>
<dbReference type="InterPro" id="IPR002808">
    <property type="entry name" value="AdoCbi_amidolase"/>
</dbReference>
<dbReference type="Proteomes" id="UP000648908">
    <property type="component" value="Unassembled WGS sequence"/>
</dbReference>
<keyword evidence="3" id="KW-1185">Reference proteome</keyword>
<dbReference type="PANTHER" id="PTHR35336:SF5">
    <property type="entry name" value="ADENOSYLCOBINAMIDE AMIDOHYDROLASE"/>
    <property type="match status" value="1"/>
</dbReference>
<reference evidence="2" key="1">
    <citation type="submission" date="2021-01" db="EMBL/GenBank/DDBJ databases">
        <title>Tabrizicola alba sp. nov. a motile alkaliphilic bacterium isolated from a soda lake.</title>
        <authorList>
            <person name="Szuroczki S."/>
            <person name="Abbaszade G."/>
            <person name="Schumann P."/>
            <person name="Toth E."/>
        </authorList>
    </citation>
    <scope>NUCLEOTIDE SEQUENCE</scope>
    <source>
        <strain evidence="2">DMG-N-6</strain>
    </source>
</reference>
<gene>
    <name evidence="2" type="ORF">JL811_14830</name>
</gene>
<name>A0A8K0Y1Z9_9RHOB</name>
<dbReference type="AlphaFoldDB" id="A0A8K0Y1Z9"/>
<evidence type="ECO:0000313" key="3">
    <source>
        <dbReference type="Proteomes" id="UP000648908"/>
    </source>
</evidence>
<sequence length="216" mass="22667">MRVLSWALNRPGFAMAQQVIWREVRNADLPAGLDARAWLRAELMRTGHEGAIGFLTSRDVTRFCRASAVVEGCRADCVATVGLGNAERIGQRVPRGPQDWGTINIALRIGPGLTRTALIEALSIVASARTAAILDAGLELPTGVATGTGTDCIAVAAPPGRVAYCGMHTPLGEAIGAAAYRTVLQGARYWQAEQGDPTGNAPPPEPGTEPGTGRKM</sequence>
<evidence type="ECO:0000313" key="2">
    <source>
        <dbReference type="EMBL" id="MBL4918497.1"/>
    </source>
</evidence>
<dbReference type="Pfam" id="PF01955">
    <property type="entry name" value="CbiZ"/>
    <property type="match status" value="1"/>
</dbReference>